<organism evidence="1 2">
    <name type="scientific">Pannonibacter anstelovis</name>
    <dbReference type="NCBI Taxonomy" id="3121537"/>
    <lineage>
        <taxon>Bacteria</taxon>
        <taxon>Pseudomonadati</taxon>
        <taxon>Pseudomonadota</taxon>
        <taxon>Alphaproteobacteria</taxon>
        <taxon>Hyphomicrobiales</taxon>
        <taxon>Stappiaceae</taxon>
        <taxon>Pannonibacter</taxon>
    </lineage>
</organism>
<accession>A0ABU7ZLN7</accession>
<evidence type="ECO:0000313" key="2">
    <source>
        <dbReference type="Proteomes" id="UP001380822"/>
    </source>
</evidence>
<dbReference type="EMBL" id="JBAKBE010000004">
    <property type="protein sequence ID" value="MEH0096159.1"/>
    <property type="molecule type" value="Genomic_DNA"/>
</dbReference>
<dbReference type="CDD" id="cd07909">
    <property type="entry name" value="YciF"/>
    <property type="match status" value="1"/>
</dbReference>
<name>A0ABU7ZLN7_9HYPH</name>
<dbReference type="InterPro" id="IPR012347">
    <property type="entry name" value="Ferritin-like"/>
</dbReference>
<dbReference type="PANTHER" id="PTHR30565">
    <property type="entry name" value="PROTEIN YCIF"/>
    <property type="match status" value="1"/>
</dbReference>
<sequence>MKTKTLDDLFIDLLKDVYYAERKILKALPKMARGAKSADLSAAFEQHHEETQTHVERLQEVFDILGKPARGKTCQAIEGILDEGEEVLESFKGSPALDAGLVASAQAVEHYEISRYGTLRNWAEILGQREIAKILQDTLNEEEATDGKLTKLAEGSVNKAALNAA</sequence>
<reference evidence="1 2" key="1">
    <citation type="submission" date="2024-02" db="EMBL/GenBank/DDBJ databases">
        <title>A new putative Pannonibacter species isolated from two cases of bloodstream infections in paediatric patients.</title>
        <authorList>
            <person name="Castellana S."/>
            <person name="De Laurentiis V."/>
            <person name="Grassi M."/>
            <person name="De Leonardis F."/>
            <person name="Mosca A."/>
            <person name="De Carlo C."/>
            <person name="Sparapano E."/>
            <person name="Ronga L."/>
            <person name="Santacroce L."/>
            <person name="Chironna M."/>
            <person name="De Robertis A."/>
            <person name="Bianco A."/>
            <person name="Del Sambro L."/>
            <person name="Capozzi L."/>
            <person name="Parisi A."/>
        </authorList>
    </citation>
    <scope>NUCLEOTIDE SEQUENCE [LARGE SCALE GENOMIC DNA]</scope>
    <source>
        <strain evidence="1 2">Pt2</strain>
    </source>
</reference>
<dbReference type="PANTHER" id="PTHR30565:SF9">
    <property type="entry name" value="PROTEIN YCIF"/>
    <property type="match status" value="1"/>
</dbReference>
<evidence type="ECO:0000313" key="1">
    <source>
        <dbReference type="EMBL" id="MEH0096159.1"/>
    </source>
</evidence>
<protein>
    <submittedName>
        <fullName evidence="1">Ferritin-like domain-containing protein</fullName>
    </submittedName>
</protein>
<dbReference type="InterPro" id="IPR010287">
    <property type="entry name" value="DUF892_YciF-like"/>
</dbReference>
<gene>
    <name evidence="1" type="ORF">V6L76_07840</name>
</gene>
<dbReference type="RefSeq" id="WP_334251204.1">
    <property type="nucleotide sequence ID" value="NZ_JBAKBE010000004.1"/>
</dbReference>
<dbReference type="SUPFAM" id="SSF47240">
    <property type="entry name" value="Ferritin-like"/>
    <property type="match status" value="1"/>
</dbReference>
<comment type="caution">
    <text evidence="1">The sequence shown here is derived from an EMBL/GenBank/DDBJ whole genome shotgun (WGS) entry which is preliminary data.</text>
</comment>
<dbReference type="Gene3D" id="1.20.1260.10">
    <property type="match status" value="1"/>
</dbReference>
<dbReference type="Proteomes" id="UP001380822">
    <property type="component" value="Unassembled WGS sequence"/>
</dbReference>
<dbReference type="InterPro" id="IPR009078">
    <property type="entry name" value="Ferritin-like_SF"/>
</dbReference>
<keyword evidence="2" id="KW-1185">Reference proteome</keyword>
<dbReference type="InterPro" id="IPR047114">
    <property type="entry name" value="YciF"/>
</dbReference>
<proteinExistence type="predicted"/>
<dbReference type="Pfam" id="PF05974">
    <property type="entry name" value="DUF892"/>
    <property type="match status" value="1"/>
</dbReference>